<dbReference type="Proteomes" id="UP001292079">
    <property type="component" value="Unassembled WGS sequence"/>
</dbReference>
<dbReference type="EMBL" id="JALJAT010000003">
    <property type="protein sequence ID" value="KAK4471708.1"/>
    <property type="molecule type" value="Genomic_DNA"/>
</dbReference>
<comment type="caution">
    <text evidence="1">The sequence shown here is derived from an EMBL/GenBank/DDBJ whole genome shotgun (WGS) entry which is preliminary data.</text>
</comment>
<reference evidence="1" key="1">
    <citation type="submission" date="2022-04" db="EMBL/GenBank/DDBJ databases">
        <authorList>
            <person name="Xu L."/>
            <person name="Lv Z."/>
        </authorList>
    </citation>
    <scope>NUCLEOTIDE SEQUENCE</scope>
    <source>
        <strain evidence="1">LV_2022a</strain>
    </source>
</reference>
<name>A0AAE1ZDD1_SCHME</name>
<evidence type="ECO:0000313" key="1">
    <source>
        <dbReference type="EMBL" id="KAK4471708.1"/>
    </source>
</evidence>
<evidence type="ECO:0000313" key="2">
    <source>
        <dbReference type="Proteomes" id="UP001292079"/>
    </source>
</evidence>
<organism evidence="1 2">
    <name type="scientific">Schistosoma mekongi</name>
    <name type="common">Parasitic worm</name>
    <dbReference type="NCBI Taxonomy" id="38744"/>
    <lineage>
        <taxon>Eukaryota</taxon>
        <taxon>Metazoa</taxon>
        <taxon>Spiralia</taxon>
        <taxon>Lophotrochozoa</taxon>
        <taxon>Platyhelminthes</taxon>
        <taxon>Trematoda</taxon>
        <taxon>Digenea</taxon>
        <taxon>Strigeidida</taxon>
        <taxon>Schistosomatoidea</taxon>
        <taxon>Schistosomatidae</taxon>
        <taxon>Schistosoma</taxon>
    </lineage>
</organism>
<reference evidence="1" key="2">
    <citation type="journal article" date="2023" name="Infect Dis Poverty">
        <title>Chromosome-scale genome of the human blood fluke Schistosoma mekongi and its implications for public health.</title>
        <authorList>
            <person name="Zhou M."/>
            <person name="Xu L."/>
            <person name="Xu D."/>
            <person name="Chen W."/>
            <person name="Khan J."/>
            <person name="Hu Y."/>
            <person name="Huang H."/>
            <person name="Wei H."/>
            <person name="Zhang Y."/>
            <person name="Chusongsang P."/>
            <person name="Tanasarnprasert K."/>
            <person name="Hu X."/>
            <person name="Limpanont Y."/>
            <person name="Lv Z."/>
        </authorList>
    </citation>
    <scope>NUCLEOTIDE SEQUENCE</scope>
    <source>
        <strain evidence="1">LV_2022a</strain>
    </source>
</reference>
<accession>A0AAE1ZDD1</accession>
<proteinExistence type="predicted"/>
<dbReference type="AlphaFoldDB" id="A0AAE1ZDD1"/>
<keyword evidence="2" id="KW-1185">Reference proteome</keyword>
<protein>
    <submittedName>
        <fullName evidence="1">Uncharacterized protein</fullName>
    </submittedName>
</protein>
<gene>
    <name evidence="1" type="ORF">MN116_005110</name>
</gene>
<sequence>MLTFGRITENTTLINNSLKSETPQVNKTKRKLGLRNPNIQQHAAIQSEIKQYSKEPVSEKLFEEACEHYHAYEDKDDYGDLHMRLANINSLLDGVLSLSCMNPPHECTEFLAEGGDNGFDPSSFEIPDSEFNTMFSCLG</sequence>